<dbReference type="PROSITE" id="PS50850">
    <property type="entry name" value="MFS"/>
    <property type="match status" value="1"/>
</dbReference>
<feature type="transmembrane region" description="Helical" evidence="6">
    <location>
        <begin position="333"/>
        <end position="352"/>
    </location>
</feature>
<dbReference type="CDD" id="cd17319">
    <property type="entry name" value="MFS_ExuT_GudP_like"/>
    <property type="match status" value="1"/>
</dbReference>
<dbReference type="PANTHER" id="PTHR43791">
    <property type="entry name" value="PERMEASE-RELATED"/>
    <property type="match status" value="1"/>
</dbReference>
<feature type="transmembrane region" description="Helical" evidence="6">
    <location>
        <begin position="13"/>
        <end position="30"/>
    </location>
</feature>
<dbReference type="InterPro" id="IPR020846">
    <property type="entry name" value="MFS_dom"/>
</dbReference>
<reference evidence="8 9" key="1">
    <citation type="submission" date="2020-04" db="EMBL/GenBank/DDBJ databases">
        <authorList>
            <person name="De Canck E."/>
        </authorList>
    </citation>
    <scope>NUCLEOTIDE SEQUENCE [LARGE SCALE GENOMIC DNA]</scope>
    <source>
        <strain evidence="8 9">LMG 29739</strain>
    </source>
</reference>
<proteinExistence type="predicted"/>
<dbReference type="Pfam" id="PF07690">
    <property type="entry name" value="MFS_1"/>
    <property type="match status" value="1"/>
</dbReference>
<evidence type="ECO:0000256" key="2">
    <source>
        <dbReference type="ARBA" id="ARBA00022448"/>
    </source>
</evidence>
<gene>
    <name evidence="8" type="primary">ttuB_4</name>
    <name evidence="8" type="ORF">LMG29739_03733</name>
</gene>
<sequence>MQPLSEKTVIRKIFWRVIPLLMVLYVISFVDRINVGFAALTMNRDIGLTPYLFGWGAGIFFVGYFIFEVPSNVMMVRVGARIWISRILLTWGVLACAMALVTGPVSFIVMRFLLGVAEAGFFPGVILYLTYWFPTRYRARIVSAFMLSIPVSIAVGAPVSTLILQMNGMLGVKGWQWLYIIEGLPAIIGAFIGLRLLTDRPESATWLAADERAWLKAELAADDAAPSSGGKIAGLGKALFNPTVLMLAFVYFCATGANLGLSFFLPQIIKQQGYSNITVGLITSIPYIAGCAGMLIVGNLSDRFNERRWFLAGTMVLAAGGLVAAGALGASAWSIAALSVAAIGIFGCKGPFWTLPSAYLRGPAAAGGIAFINAIGNLGGFAGPYLVGLFKRSSDSYADGLCALAAFCVAALVVTVLFIRPRREAHAASFHGGLAAGNEDVK</sequence>
<feature type="transmembrane region" description="Helical" evidence="6">
    <location>
        <begin position="88"/>
        <end position="107"/>
    </location>
</feature>
<evidence type="ECO:0000259" key="7">
    <source>
        <dbReference type="PROSITE" id="PS50850"/>
    </source>
</evidence>
<evidence type="ECO:0000256" key="4">
    <source>
        <dbReference type="ARBA" id="ARBA00022989"/>
    </source>
</evidence>
<dbReference type="PANTHER" id="PTHR43791:SF36">
    <property type="entry name" value="TRANSPORTER, PUTATIVE (AFU_ORTHOLOGUE AFUA_6G08340)-RELATED"/>
    <property type="match status" value="1"/>
</dbReference>
<dbReference type="GO" id="GO:0022857">
    <property type="term" value="F:transmembrane transporter activity"/>
    <property type="evidence" value="ECO:0007669"/>
    <property type="project" value="InterPro"/>
</dbReference>
<feature type="transmembrane region" description="Helical" evidence="6">
    <location>
        <begin position="397"/>
        <end position="419"/>
    </location>
</feature>
<feature type="domain" description="Major facilitator superfamily (MFS) profile" evidence="7">
    <location>
        <begin position="17"/>
        <end position="423"/>
    </location>
</feature>
<dbReference type="Gene3D" id="1.20.1250.20">
    <property type="entry name" value="MFS general substrate transporter like domains"/>
    <property type="match status" value="2"/>
</dbReference>
<protein>
    <submittedName>
        <fullName evidence="8">Tartrate transporter</fullName>
    </submittedName>
</protein>
<evidence type="ECO:0000313" key="9">
    <source>
        <dbReference type="Proteomes" id="UP000494329"/>
    </source>
</evidence>
<dbReference type="EMBL" id="CADIKF010000029">
    <property type="protein sequence ID" value="CAB3761837.1"/>
    <property type="molecule type" value="Genomic_DNA"/>
</dbReference>
<evidence type="ECO:0000313" key="8">
    <source>
        <dbReference type="EMBL" id="CAB3761837.1"/>
    </source>
</evidence>
<feature type="transmembrane region" description="Helical" evidence="6">
    <location>
        <begin position="309"/>
        <end position="327"/>
    </location>
</feature>
<dbReference type="Proteomes" id="UP000494329">
    <property type="component" value="Unassembled WGS sequence"/>
</dbReference>
<dbReference type="AlphaFoldDB" id="A0A6J5E7F7"/>
<keyword evidence="2" id="KW-0813">Transport</keyword>
<dbReference type="GO" id="GO:0016020">
    <property type="term" value="C:membrane"/>
    <property type="evidence" value="ECO:0007669"/>
    <property type="project" value="UniProtKB-SubCell"/>
</dbReference>
<feature type="transmembrane region" description="Helical" evidence="6">
    <location>
        <begin position="113"/>
        <end position="133"/>
    </location>
</feature>
<evidence type="ECO:0000256" key="3">
    <source>
        <dbReference type="ARBA" id="ARBA00022692"/>
    </source>
</evidence>
<name>A0A6J5E7F7_9BURK</name>
<dbReference type="FunFam" id="1.20.1250.20:FF:000018">
    <property type="entry name" value="MFS transporter permease"/>
    <property type="match status" value="1"/>
</dbReference>
<organism evidence="8 9">
    <name type="scientific">Paraburkholderia solisilvae</name>
    <dbReference type="NCBI Taxonomy" id="624376"/>
    <lineage>
        <taxon>Bacteria</taxon>
        <taxon>Pseudomonadati</taxon>
        <taxon>Pseudomonadota</taxon>
        <taxon>Betaproteobacteria</taxon>
        <taxon>Burkholderiales</taxon>
        <taxon>Burkholderiaceae</taxon>
        <taxon>Paraburkholderia</taxon>
    </lineage>
</organism>
<dbReference type="SUPFAM" id="SSF103473">
    <property type="entry name" value="MFS general substrate transporter"/>
    <property type="match status" value="1"/>
</dbReference>
<dbReference type="InterPro" id="IPR011701">
    <property type="entry name" value="MFS"/>
</dbReference>
<feature type="transmembrane region" description="Helical" evidence="6">
    <location>
        <begin position="50"/>
        <end position="67"/>
    </location>
</feature>
<dbReference type="RefSeq" id="WP_175112417.1">
    <property type="nucleotide sequence ID" value="NZ_CADIKF010000029.1"/>
</dbReference>
<keyword evidence="4 6" id="KW-1133">Transmembrane helix</keyword>
<feature type="transmembrane region" description="Helical" evidence="6">
    <location>
        <begin position="145"/>
        <end position="165"/>
    </location>
</feature>
<dbReference type="InterPro" id="IPR036259">
    <property type="entry name" value="MFS_trans_sf"/>
</dbReference>
<keyword evidence="5 6" id="KW-0472">Membrane</keyword>
<keyword evidence="3 6" id="KW-0812">Transmembrane</keyword>
<comment type="subcellular location">
    <subcellularLocation>
        <location evidence="1">Membrane</location>
        <topology evidence="1">Multi-pass membrane protein</topology>
    </subcellularLocation>
</comment>
<feature type="transmembrane region" description="Helical" evidence="6">
    <location>
        <begin position="364"/>
        <end position="385"/>
    </location>
</feature>
<feature type="transmembrane region" description="Helical" evidence="6">
    <location>
        <begin position="177"/>
        <end position="197"/>
    </location>
</feature>
<feature type="transmembrane region" description="Helical" evidence="6">
    <location>
        <begin position="277"/>
        <end position="297"/>
    </location>
</feature>
<evidence type="ECO:0000256" key="5">
    <source>
        <dbReference type="ARBA" id="ARBA00023136"/>
    </source>
</evidence>
<evidence type="ECO:0000256" key="1">
    <source>
        <dbReference type="ARBA" id="ARBA00004141"/>
    </source>
</evidence>
<feature type="transmembrane region" description="Helical" evidence="6">
    <location>
        <begin position="244"/>
        <end position="265"/>
    </location>
</feature>
<keyword evidence="9" id="KW-1185">Reference proteome</keyword>
<evidence type="ECO:0000256" key="6">
    <source>
        <dbReference type="SAM" id="Phobius"/>
    </source>
</evidence>
<accession>A0A6J5E7F7</accession>